<name>F4P9Q0_BATDJ</name>
<organism evidence="6 7">
    <name type="scientific">Batrachochytrium dendrobatidis (strain JAM81 / FGSC 10211)</name>
    <name type="common">Frog chytrid fungus</name>
    <dbReference type="NCBI Taxonomy" id="684364"/>
    <lineage>
        <taxon>Eukaryota</taxon>
        <taxon>Fungi</taxon>
        <taxon>Fungi incertae sedis</taxon>
        <taxon>Chytridiomycota</taxon>
        <taxon>Chytridiomycota incertae sedis</taxon>
        <taxon>Chytridiomycetes</taxon>
        <taxon>Rhizophydiales</taxon>
        <taxon>Rhizophydiales incertae sedis</taxon>
        <taxon>Batrachochytrium</taxon>
    </lineage>
</organism>
<protein>
    <recommendedName>
        <fullName evidence="5">Anaphase-promoting complex subunit 4-like WD40 domain-containing protein</fullName>
    </recommendedName>
</protein>
<dbReference type="OrthoDB" id="427795at2759"/>
<dbReference type="InterPro" id="IPR036322">
    <property type="entry name" value="WD40_repeat_dom_sf"/>
</dbReference>
<dbReference type="InterPro" id="IPR001680">
    <property type="entry name" value="WD40_rpt"/>
</dbReference>
<dbReference type="GeneID" id="18241372"/>
<dbReference type="InParanoid" id="F4P9Q0"/>
<dbReference type="Proteomes" id="UP000007241">
    <property type="component" value="Unassembled WGS sequence"/>
</dbReference>
<dbReference type="Pfam" id="PF12894">
    <property type="entry name" value="ANAPC4_WD40"/>
    <property type="match status" value="1"/>
</dbReference>
<dbReference type="Gene3D" id="2.130.10.10">
    <property type="entry name" value="YVTN repeat-like/Quinoprotein amine dehydrogenase"/>
    <property type="match status" value="1"/>
</dbReference>
<evidence type="ECO:0000259" key="5">
    <source>
        <dbReference type="Pfam" id="PF12894"/>
    </source>
</evidence>
<gene>
    <name evidence="6" type="ORF">BATDEDRAFT_37327</name>
</gene>
<evidence type="ECO:0000313" key="6">
    <source>
        <dbReference type="EMBL" id="EGF77818.1"/>
    </source>
</evidence>
<dbReference type="STRING" id="684364.F4P9Q0"/>
<proteinExistence type="predicted"/>
<dbReference type="PANTHER" id="PTHR22652:SF0">
    <property type="entry name" value="NUCLEOPORIN NUP43"/>
    <property type="match status" value="1"/>
</dbReference>
<evidence type="ECO:0000256" key="3">
    <source>
        <dbReference type="ARBA" id="ARBA00022737"/>
    </source>
</evidence>
<keyword evidence="2" id="KW-0853">WD repeat</keyword>
<keyword evidence="4" id="KW-0539">Nucleus</keyword>
<evidence type="ECO:0000256" key="1">
    <source>
        <dbReference type="ARBA" id="ARBA00004123"/>
    </source>
</evidence>
<reference evidence="6 7" key="1">
    <citation type="submission" date="2009-12" db="EMBL/GenBank/DDBJ databases">
        <title>The draft genome of Batrachochytrium dendrobatidis.</title>
        <authorList>
            <consortium name="US DOE Joint Genome Institute (JGI-PGF)"/>
            <person name="Kuo A."/>
            <person name="Salamov A."/>
            <person name="Schmutz J."/>
            <person name="Lucas S."/>
            <person name="Pitluck S."/>
            <person name="Rosenblum E."/>
            <person name="Stajich J."/>
            <person name="Eisen M."/>
            <person name="Grigoriev I.V."/>
        </authorList>
    </citation>
    <scope>NUCLEOTIDE SEQUENCE [LARGE SCALE GENOMIC DNA]</scope>
    <source>
        <strain evidence="7">JAM81 / FGSC 10211</strain>
    </source>
</reference>
<dbReference type="EMBL" id="GL882890">
    <property type="protein sequence ID" value="EGF77818.1"/>
    <property type="molecule type" value="Genomic_DNA"/>
</dbReference>
<sequence length="379" mass="40813">MLSSDAIQPRILRSGPLTIQKVSQVRWAPATLERMGRSVFATATFDCSSPCISMWSFDPLSNSDTNDAIASVTSNSNVSVSTSNEATIHQLSSTDISSRSGITGIEFTQNGSMLVTSTEDGYLHIFRIDSRDEFKLIPMSETQAHTRHASYLAGCTALDISRSGGDHCQIASVGSDGQVVFSTIDGRIQHTIAKVDSQTLTNVQWRTPFQVVTTSLSGRICLIDQRADKPALVFADHGAVLQSHHSLAVHPTQSEMLVTGTESGIVQLWDLRNVSSPESSDTKNHKSIVWDLQISSNDIGKVWSCSEDGSICAWTSMASRDLAQKGIGHTGFAIGFSGEESVKYRSNTIRLGLNSLSVHSQTGAIVSAGDAGNIVYWSP</sequence>
<evidence type="ECO:0000256" key="4">
    <source>
        <dbReference type="ARBA" id="ARBA00023242"/>
    </source>
</evidence>
<keyword evidence="3" id="KW-0677">Repeat</keyword>
<dbReference type="SMART" id="SM00320">
    <property type="entry name" value="WD40"/>
    <property type="match status" value="7"/>
</dbReference>
<keyword evidence="7" id="KW-1185">Reference proteome</keyword>
<accession>F4P9Q0</accession>
<dbReference type="InterPro" id="IPR024977">
    <property type="entry name" value="Apc4-like_WD40_dom"/>
</dbReference>
<dbReference type="AlphaFoldDB" id="F4P9Q0"/>
<dbReference type="GO" id="GO:0031080">
    <property type="term" value="C:nuclear pore outer ring"/>
    <property type="evidence" value="ECO:0000318"/>
    <property type="project" value="GO_Central"/>
</dbReference>
<feature type="domain" description="Anaphase-promoting complex subunit 4-like WD40" evidence="5">
    <location>
        <begin position="63"/>
        <end position="142"/>
    </location>
</feature>
<dbReference type="SUPFAM" id="SSF50978">
    <property type="entry name" value="WD40 repeat-like"/>
    <property type="match status" value="2"/>
</dbReference>
<dbReference type="RefSeq" id="XP_006681468.1">
    <property type="nucleotide sequence ID" value="XM_006681405.1"/>
</dbReference>
<comment type="subcellular location">
    <subcellularLocation>
        <location evidence="1">Nucleus</location>
    </subcellularLocation>
</comment>
<dbReference type="InterPro" id="IPR015943">
    <property type="entry name" value="WD40/YVTN_repeat-like_dom_sf"/>
</dbReference>
<evidence type="ECO:0000256" key="2">
    <source>
        <dbReference type="ARBA" id="ARBA00022574"/>
    </source>
</evidence>
<dbReference type="PANTHER" id="PTHR22652">
    <property type="entry name" value="NUCLEOPORIN NUP43"/>
    <property type="match status" value="1"/>
</dbReference>
<dbReference type="HOGENOM" id="CLU_060663_0_0_1"/>
<evidence type="ECO:0000313" key="7">
    <source>
        <dbReference type="Proteomes" id="UP000007241"/>
    </source>
</evidence>